<dbReference type="InterPro" id="IPR000700">
    <property type="entry name" value="PAS-assoc_C"/>
</dbReference>
<feature type="transmembrane region" description="Helical" evidence="9">
    <location>
        <begin position="193"/>
        <end position="212"/>
    </location>
</feature>
<evidence type="ECO:0000313" key="12">
    <source>
        <dbReference type="EMBL" id="MCL9818001.1"/>
    </source>
</evidence>
<dbReference type="InterPro" id="IPR036097">
    <property type="entry name" value="HisK_dim/P_sf"/>
</dbReference>
<comment type="caution">
    <text evidence="12">The sequence shown here is derived from an EMBL/GenBank/DDBJ whole genome shotgun (WGS) entry which is preliminary data.</text>
</comment>
<keyword evidence="9" id="KW-0472">Membrane</keyword>
<dbReference type="Gene3D" id="1.10.287.130">
    <property type="match status" value="1"/>
</dbReference>
<proteinExistence type="predicted"/>
<dbReference type="EMBL" id="JAKRVX010000007">
    <property type="protein sequence ID" value="MCL9818001.1"/>
    <property type="molecule type" value="Genomic_DNA"/>
</dbReference>
<dbReference type="InterPro" id="IPR004358">
    <property type="entry name" value="Sig_transdc_His_kin-like_C"/>
</dbReference>
<dbReference type="PANTHER" id="PTHR42878">
    <property type="entry name" value="TWO-COMPONENT HISTIDINE KINASE"/>
    <property type="match status" value="1"/>
</dbReference>
<keyword evidence="8" id="KW-0902">Two-component regulatory system</keyword>
<dbReference type="AlphaFoldDB" id="A0AAE3FZI8"/>
<dbReference type="CDD" id="cd00075">
    <property type="entry name" value="HATPase"/>
    <property type="match status" value="1"/>
</dbReference>
<dbReference type="InterPro" id="IPR050351">
    <property type="entry name" value="BphY/WalK/GraS-like"/>
</dbReference>
<sequence length="628" mass="69116">MTIIGLFAWRNRGATGARSFSVLMFASALWAVTYAFQIAGANEVTIGFWADVNHIPVTVAPVAWFWLSLQFTTYKRFATRRLLAVFVTIAIVYLTFVFTNSWHSLVRGPIEPTIVADGALVISEHSFGPVFWLHTAYSYLLILLGIGLFVQLLIWSPAVYRRQVSLLILGGAVAVGTSAVYHTGLSPIPYVDITPFGFAITGIIFFIAIYQYQLFDLTPIARSFVIDRLEEGVVVLDPQYRIVDMNVAAQSLLLPPDATAIGERVDVLLPTAVCQSQFGGFVPMTTKDGSARSLGDERVRMTNEPPNMAESTQAVNKVERTNSVKAVLDNPETASETQHTALIAVEHDMETTYVQISTTPIVDARDDLVGYSMVLHDMTQTYQLQSKLQRSAKKLQRSNEDLEAFAGAVSHDLRAPLRAIDWNLERLEDGIEHSSEQSELAKTAKENTEAAQEMIHALLSYAKVGGPETSFEHVDCNVVVNRVLSRLQFDIQNADATVKYEELPTVTGSSHLLELLFQNLLSNALTYSDETNPEIEISATTIRDGHKIHISDNGVGIDPDAIPYVFDIFYQVDPANTDGGTGMGLAICKKIVESHNGEITVDSTPGVGTTVTLYFPQNTEPFLSSQPQ</sequence>
<dbReference type="SMART" id="SM00388">
    <property type="entry name" value="HisKA"/>
    <property type="match status" value="1"/>
</dbReference>
<dbReference type="FunFam" id="3.30.565.10:FF:000006">
    <property type="entry name" value="Sensor histidine kinase WalK"/>
    <property type="match status" value="1"/>
</dbReference>
<dbReference type="InterPro" id="IPR005467">
    <property type="entry name" value="His_kinase_dom"/>
</dbReference>
<feature type="transmembrane region" description="Helical" evidence="9">
    <location>
        <begin position="164"/>
        <end position="181"/>
    </location>
</feature>
<reference evidence="12" key="2">
    <citation type="submission" date="2022-02" db="EMBL/GenBank/DDBJ databases">
        <authorList>
            <person name="Elcheninov A.G."/>
            <person name="Sorokin D.Y."/>
            <person name="Kublanov I.V."/>
        </authorList>
    </citation>
    <scope>NUCLEOTIDE SEQUENCE</scope>
    <source>
        <strain evidence="12">AArc-St2</strain>
    </source>
</reference>
<keyword evidence="3" id="KW-0597">Phosphoprotein</keyword>
<evidence type="ECO:0000256" key="2">
    <source>
        <dbReference type="ARBA" id="ARBA00012438"/>
    </source>
</evidence>
<dbReference type="GO" id="GO:0000156">
    <property type="term" value="F:phosphorelay response regulator activity"/>
    <property type="evidence" value="ECO:0007669"/>
    <property type="project" value="TreeGrafter"/>
</dbReference>
<keyword evidence="6" id="KW-0418">Kinase</keyword>
<dbReference type="PRINTS" id="PR00344">
    <property type="entry name" value="BCTRLSENSOR"/>
</dbReference>
<evidence type="ECO:0000256" key="6">
    <source>
        <dbReference type="ARBA" id="ARBA00022777"/>
    </source>
</evidence>
<comment type="catalytic activity">
    <reaction evidence="1">
        <text>ATP + protein L-histidine = ADP + protein N-phospho-L-histidine.</text>
        <dbReference type="EC" id="2.7.13.3"/>
    </reaction>
</comment>
<keyword evidence="13" id="KW-1185">Reference proteome</keyword>
<feature type="domain" description="PAC" evidence="11">
    <location>
        <begin position="336"/>
        <end position="390"/>
    </location>
</feature>
<dbReference type="SMART" id="SM00387">
    <property type="entry name" value="HATPase_c"/>
    <property type="match status" value="1"/>
</dbReference>
<feature type="domain" description="Histidine kinase" evidence="10">
    <location>
        <begin position="408"/>
        <end position="619"/>
    </location>
</feature>
<accession>A0AAE3FZI8</accession>
<dbReference type="Gene3D" id="3.30.450.20">
    <property type="entry name" value="PAS domain"/>
    <property type="match status" value="1"/>
</dbReference>
<feature type="transmembrane region" description="Helical" evidence="9">
    <location>
        <begin position="81"/>
        <end position="99"/>
    </location>
</feature>
<dbReference type="InterPro" id="IPR036890">
    <property type="entry name" value="HATPase_C_sf"/>
</dbReference>
<protein>
    <recommendedName>
        <fullName evidence="2">histidine kinase</fullName>
        <ecNumber evidence="2">2.7.13.3</ecNumber>
    </recommendedName>
</protein>
<evidence type="ECO:0000259" key="10">
    <source>
        <dbReference type="PROSITE" id="PS50109"/>
    </source>
</evidence>
<dbReference type="SUPFAM" id="SSF47384">
    <property type="entry name" value="Homodimeric domain of signal transducing histidine kinase"/>
    <property type="match status" value="1"/>
</dbReference>
<dbReference type="PANTHER" id="PTHR42878:SF7">
    <property type="entry name" value="SENSOR HISTIDINE KINASE GLRK"/>
    <property type="match status" value="1"/>
</dbReference>
<name>A0AAE3FZI8_9EURY</name>
<evidence type="ECO:0000259" key="11">
    <source>
        <dbReference type="PROSITE" id="PS50113"/>
    </source>
</evidence>
<dbReference type="EC" id="2.7.13.3" evidence="2"/>
<evidence type="ECO:0000256" key="1">
    <source>
        <dbReference type="ARBA" id="ARBA00000085"/>
    </source>
</evidence>
<keyword evidence="5" id="KW-0547">Nucleotide-binding</keyword>
<dbReference type="Pfam" id="PF16927">
    <property type="entry name" value="HisKA_7TM"/>
    <property type="match status" value="1"/>
</dbReference>
<evidence type="ECO:0000256" key="7">
    <source>
        <dbReference type="ARBA" id="ARBA00022840"/>
    </source>
</evidence>
<keyword evidence="9" id="KW-0812">Transmembrane</keyword>
<dbReference type="PROSITE" id="PS50109">
    <property type="entry name" value="HIS_KIN"/>
    <property type="match status" value="1"/>
</dbReference>
<evidence type="ECO:0000256" key="8">
    <source>
        <dbReference type="ARBA" id="ARBA00023012"/>
    </source>
</evidence>
<evidence type="ECO:0000313" key="13">
    <source>
        <dbReference type="Proteomes" id="UP001203207"/>
    </source>
</evidence>
<dbReference type="GO" id="GO:0007234">
    <property type="term" value="P:osmosensory signaling via phosphorelay pathway"/>
    <property type="evidence" value="ECO:0007669"/>
    <property type="project" value="TreeGrafter"/>
</dbReference>
<organism evidence="12 13">
    <name type="scientific">Natronocalculus amylovorans</name>
    <dbReference type="NCBI Taxonomy" id="2917812"/>
    <lineage>
        <taxon>Archaea</taxon>
        <taxon>Methanobacteriati</taxon>
        <taxon>Methanobacteriota</taxon>
        <taxon>Stenosarchaea group</taxon>
        <taxon>Halobacteria</taxon>
        <taxon>Halobacteriales</taxon>
        <taxon>Haloferacaceae</taxon>
        <taxon>Natronocalculus</taxon>
    </lineage>
</organism>
<feature type="transmembrane region" description="Helical" evidence="9">
    <location>
        <begin position="46"/>
        <end position="69"/>
    </location>
</feature>
<dbReference type="Proteomes" id="UP001203207">
    <property type="component" value="Unassembled WGS sequence"/>
</dbReference>
<reference evidence="12" key="1">
    <citation type="journal article" date="2022" name="Syst. Appl. Microbiol.">
        <title>Natronocalculus amylovorans gen. nov., sp. nov., and Natranaeroarchaeum aerophilus sp. nov., dominant culturable amylolytic natronoarchaea from hypersaline soda lakes in southwestern Siberia.</title>
        <authorList>
            <person name="Sorokin D.Y."/>
            <person name="Elcheninov A.G."/>
            <person name="Khizhniak T.V."/>
            <person name="Koenen M."/>
            <person name="Bale N.J."/>
            <person name="Damste J.S.S."/>
            <person name="Kublanov I.V."/>
        </authorList>
    </citation>
    <scope>NUCLEOTIDE SEQUENCE</scope>
    <source>
        <strain evidence="12">AArc-St2</strain>
    </source>
</reference>
<evidence type="ECO:0000256" key="9">
    <source>
        <dbReference type="SAM" id="Phobius"/>
    </source>
</evidence>
<dbReference type="GO" id="GO:0030295">
    <property type="term" value="F:protein kinase activator activity"/>
    <property type="evidence" value="ECO:0007669"/>
    <property type="project" value="TreeGrafter"/>
</dbReference>
<dbReference type="Gene3D" id="3.30.565.10">
    <property type="entry name" value="Histidine kinase-like ATPase, C-terminal domain"/>
    <property type="match status" value="1"/>
</dbReference>
<dbReference type="InterPro" id="IPR003594">
    <property type="entry name" value="HATPase_dom"/>
</dbReference>
<feature type="transmembrane region" description="Helical" evidence="9">
    <location>
        <begin position="136"/>
        <end position="155"/>
    </location>
</feature>
<dbReference type="CDD" id="cd00082">
    <property type="entry name" value="HisKA"/>
    <property type="match status" value="1"/>
</dbReference>
<dbReference type="Pfam" id="PF00512">
    <property type="entry name" value="HisKA"/>
    <property type="match status" value="1"/>
</dbReference>
<dbReference type="SUPFAM" id="SSF55874">
    <property type="entry name" value="ATPase domain of HSP90 chaperone/DNA topoisomerase II/histidine kinase"/>
    <property type="match status" value="1"/>
</dbReference>
<dbReference type="Pfam" id="PF02518">
    <property type="entry name" value="HATPase_c"/>
    <property type="match status" value="1"/>
</dbReference>
<feature type="transmembrane region" description="Helical" evidence="9">
    <location>
        <begin position="20"/>
        <end position="40"/>
    </location>
</feature>
<dbReference type="InterPro" id="IPR031621">
    <property type="entry name" value="HisKA_7TM"/>
</dbReference>
<dbReference type="GO" id="GO:0000155">
    <property type="term" value="F:phosphorelay sensor kinase activity"/>
    <property type="evidence" value="ECO:0007669"/>
    <property type="project" value="InterPro"/>
</dbReference>
<gene>
    <name evidence="12" type="ORF">AArcSt2_13750</name>
</gene>
<dbReference type="PROSITE" id="PS50113">
    <property type="entry name" value="PAC"/>
    <property type="match status" value="1"/>
</dbReference>
<dbReference type="GO" id="GO:0005524">
    <property type="term" value="F:ATP binding"/>
    <property type="evidence" value="ECO:0007669"/>
    <property type="project" value="UniProtKB-KW"/>
</dbReference>
<evidence type="ECO:0000256" key="3">
    <source>
        <dbReference type="ARBA" id="ARBA00022553"/>
    </source>
</evidence>
<dbReference type="InterPro" id="IPR003661">
    <property type="entry name" value="HisK_dim/P_dom"/>
</dbReference>
<keyword evidence="4" id="KW-0808">Transferase</keyword>
<keyword evidence="7 12" id="KW-0067">ATP-binding</keyword>
<evidence type="ECO:0000256" key="5">
    <source>
        <dbReference type="ARBA" id="ARBA00022741"/>
    </source>
</evidence>
<keyword evidence="9" id="KW-1133">Transmembrane helix</keyword>
<evidence type="ECO:0000256" key="4">
    <source>
        <dbReference type="ARBA" id="ARBA00022679"/>
    </source>
</evidence>